<dbReference type="PATRIC" id="fig|1208323.3.peg.583"/>
<keyword evidence="2" id="KW-1185">Reference proteome</keyword>
<name>K2IW05_9RHOB</name>
<reference evidence="1 2" key="1">
    <citation type="submission" date="2012-09" db="EMBL/GenBank/DDBJ databases">
        <title>Celeribacter baekdonensis B30 Genome Sequencing.</title>
        <authorList>
            <person name="Wang W."/>
        </authorList>
    </citation>
    <scope>NUCLEOTIDE SEQUENCE [LARGE SCALE GENOMIC DNA]</scope>
    <source>
        <strain evidence="1 2">B30</strain>
    </source>
</reference>
<evidence type="ECO:0000313" key="1">
    <source>
        <dbReference type="EMBL" id="EKE74626.1"/>
    </source>
</evidence>
<dbReference type="EMBL" id="AMRK01000001">
    <property type="protein sequence ID" value="EKE74626.1"/>
    <property type="molecule type" value="Genomic_DNA"/>
</dbReference>
<protein>
    <recommendedName>
        <fullName evidence="3">Helix-turn-helix domain-containing protein</fullName>
    </recommendedName>
</protein>
<comment type="caution">
    <text evidence="1">The sequence shown here is derived from an EMBL/GenBank/DDBJ whole genome shotgun (WGS) entry which is preliminary data.</text>
</comment>
<gene>
    <name evidence="1" type="ORF">B30_02840</name>
</gene>
<accession>K2IW05</accession>
<organism evidence="1 2">
    <name type="scientific">Celeribacter baekdonensis B30</name>
    <dbReference type="NCBI Taxonomy" id="1208323"/>
    <lineage>
        <taxon>Bacteria</taxon>
        <taxon>Pseudomonadati</taxon>
        <taxon>Pseudomonadota</taxon>
        <taxon>Alphaproteobacteria</taxon>
        <taxon>Rhodobacterales</taxon>
        <taxon>Roseobacteraceae</taxon>
        <taxon>Celeribacter</taxon>
    </lineage>
</organism>
<sequence length="268" mass="29752">MGLGTTDQAECIEFSAEVHDAQIANYASCLSPKRSAGYLGIRGEMLNRLVSVGLIGLRFDLPRLNPIYHPDDLKLLVEPLVGQAAFMDHLPSGYASLISIGGHAKCRFETVMRLACDGKLATLSRLDAIPKLDGLFVSLDDLRDQLEVPAPSGITRVEAKRLLRINSSTVAWLIRQGWLPAKTVKHHRYRRPVTLISREALEEFLNSYATLGMMAADGHTQAMHVARKLEKVGIFPLDLDCRLSKLYPRTPQPERLFDPGRMPEPTPS</sequence>
<evidence type="ECO:0008006" key="3">
    <source>
        <dbReference type="Google" id="ProtNLM"/>
    </source>
</evidence>
<evidence type="ECO:0000313" key="2">
    <source>
        <dbReference type="Proteomes" id="UP000006762"/>
    </source>
</evidence>
<dbReference type="AlphaFoldDB" id="K2IW05"/>
<proteinExistence type="predicted"/>
<dbReference type="Proteomes" id="UP000006762">
    <property type="component" value="Unassembled WGS sequence"/>
</dbReference>